<dbReference type="Proteomes" id="UP000028058">
    <property type="component" value="Unassembled WGS sequence"/>
</dbReference>
<gene>
    <name evidence="5" type="ORF">SFRA_025135</name>
</gene>
<dbReference type="RefSeq" id="WP_050364606.1">
    <property type="nucleotide sequence ID" value="NZ_CP134822.1"/>
</dbReference>
<dbReference type="Pfam" id="PF22124">
    <property type="entry name" value="Glyco_hydro_95_cat"/>
    <property type="match status" value="1"/>
</dbReference>
<feature type="domain" description="Glycosyl hydrolase family 95 catalytic" evidence="4">
    <location>
        <begin position="287"/>
        <end position="702"/>
    </location>
</feature>
<evidence type="ECO:0000259" key="4">
    <source>
        <dbReference type="Pfam" id="PF22124"/>
    </source>
</evidence>
<evidence type="ECO:0000259" key="3">
    <source>
        <dbReference type="Pfam" id="PF21307"/>
    </source>
</evidence>
<dbReference type="EMBL" id="JNAD02000014">
    <property type="protein sequence ID" value="RKM92330.1"/>
    <property type="molecule type" value="Genomic_DNA"/>
</dbReference>
<dbReference type="InterPro" id="IPR027414">
    <property type="entry name" value="GH95_N_dom"/>
</dbReference>
<dbReference type="InterPro" id="IPR049053">
    <property type="entry name" value="AFCA-like_C"/>
</dbReference>
<dbReference type="Pfam" id="PF14498">
    <property type="entry name" value="Glyco_hyd_65N_2"/>
    <property type="match status" value="1"/>
</dbReference>
<protein>
    <submittedName>
        <fullName evidence="5">Glycoside hydrolase family 95 protein</fullName>
    </submittedName>
</protein>
<dbReference type="AlphaFoldDB" id="A0A3M8EXT5"/>
<dbReference type="OrthoDB" id="9802600at2"/>
<keyword evidence="6" id="KW-1185">Reference proteome</keyword>
<name>A0A3M8EXT5_9ACTN</name>
<dbReference type="InterPro" id="IPR054363">
    <property type="entry name" value="GH95_cat"/>
</dbReference>
<reference evidence="5 6" key="1">
    <citation type="journal article" date="2014" name="Genome Announc.">
        <title>Draft Genome Sequence of Streptomyces fradiae ATCC 19609, a Strain Highly Sensitive to Antibiotics.</title>
        <authorList>
            <person name="Bekker O.B."/>
            <person name="Klimina K.M."/>
            <person name="Vatlin A.A."/>
            <person name="Zakharevich N.V."/>
            <person name="Kasianov A.S."/>
            <person name="Danilenko V.N."/>
        </authorList>
    </citation>
    <scope>NUCLEOTIDE SEQUENCE [LARGE SCALE GENOMIC DNA]</scope>
    <source>
        <strain evidence="5 6">ATCC 19609</strain>
    </source>
</reference>
<dbReference type="InterPro" id="IPR008928">
    <property type="entry name" value="6-hairpin_glycosidase_sf"/>
</dbReference>
<dbReference type="PANTHER" id="PTHR31084:SF19">
    <property type="entry name" value="GLYCOSYL HYDROLASE FAMILY 95 N-TERMINAL DOMAIN-CONTAINING PROTEIN"/>
    <property type="match status" value="1"/>
</dbReference>
<evidence type="ECO:0000259" key="2">
    <source>
        <dbReference type="Pfam" id="PF14498"/>
    </source>
</evidence>
<dbReference type="Gene3D" id="1.50.10.10">
    <property type="match status" value="1"/>
</dbReference>
<dbReference type="SUPFAM" id="SSF48208">
    <property type="entry name" value="Six-hairpin glycosidases"/>
    <property type="match status" value="1"/>
</dbReference>
<dbReference type="InterPro" id="IPR012341">
    <property type="entry name" value="6hp_glycosidase-like_sf"/>
</dbReference>
<feature type="domain" description="Alpha fucosidase A-like C-terminal" evidence="3">
    <location>
        <begin position="704"/>
        <end position="802"/>
    </location>
</feature>
<feature type="domain" description="Glycosyl hydrolase family 95 N-terminal" evidence="2">
    <location>
        <begin position="15"/>
        <end position="259"/>
    </location>
</feature>
<dbReference type="PIRSF" id="PIRSF007663">
    <property type="entry name" value="UCP007663"/>
    <property type="match status" value="1"/>
</dbReference>
<dbReference type="GO" id="GO:0005975">
    <property type="term" value="P:carbohydrate metabolic process"/>
    <property type="evidence" value="ECO:0007669"/>
    <property type="project" value="InterPro"/>
</dbReference>
<accession>A0A3M8EXT5</accession>
<dbReference type="PANTHER" id="PTHR31084">
    <property type="entry name" value="ALPHA-L-FUCOSIDASE 2"/>
    <property type="match status" value="1"/>
</dbReference>
<comment type="caution">
    <text evidence="5">The sequence shown here is derived from an EMBL/GenBank/DDBJ whole genome shotgun (WGS) entry which is preliminary data.</text>
</comment>
<dbReference type="Pfam" id="PF21307">
    <property type="entry name" value="Glyco_hydro_95_C"/>
    <property type="match status" value="1"/>
</dbReference>
<sequence length="805" mass="87235">MSGSRPWEGAGKPVLRYDRPAADWEREALPLGNGALGAMVFGTVPTERLQFNEKTLWTGGPGSTAGYDHGNRPAPRPGPLEEVRRRIDASGSLDPEEVAALLGRPRRGYGAYQPFGDLWLDLPPEAHGAPVRYRRALDLRTALATVRHTDDRGVTHRRAFFASHPAGVLVGRLGADRPGSTGFTLRVTTPEDDRDVIVTAAGGRITVCGTLHDNGLLFEAQLQVVADGGTRRDGDDGRVSVEGADSAWFVLAAGTDYADTHPQYRGDDPNPRVTAAVDRAVRRGPHDLLAEHTADHRRLFDRVRLDLGGRLPEDVPTDHLLRDYAGGTAAAGTGPGPGADGTAGVDGAVRSDAAAAGRALEALAFQYGRYLLIASSRPGSLPANLQGVWNDSTAPPWAADYHTNINLQMAYWPAHSTHLSETAEPYDRFVTALLAPGRITAREMFGSPGWVVHNETNPYGFTGVHDWPTAFWFPEAAAWLTQLLHDRYRYSLDTGHLRDIAYPPLKEAALFWLHQLRTDPSDGTLVVSPAYSPEHGRFTAGTAMAQQIVHDLLSNTLEAARVLGDDPDFRDGVRRALDRLDPGLRTGSWGQLQEWKEDLDDPEDRHRHVSHLFALHPGHWISPGGRWAAAARTSLGARGDGGTGWSRAWKINFWARLHDGDRAHALLAGQLRESTLPNLLGTHPPFQLDGNLGATAGIAEMLLQSHHGEIELLPALPAAWPEGSVHGLRARGDVTVDLAWSGGRAHTAVLATGHTGELRIRGGLLEGPYAVEESTGGRTAETRKRDDGAILLRARAGHRYVITAR</sequence>
<evidence type="ECO:0000313" key="6">
    <source>
        <dbReference type="Proteomes" id="UP000028058"/>
    </source>
</evidence>
<organism evidence="5 6">
    <name type="scientific">Streptomyces xinghaiensis</name>
    <dbReference type="NCBI Taxonomy" id="1038928"/>
    <lineage>
        <taxon>Bacteria</taxon>
        <taxon>Bacillati</taxon>
        <taxon>Actinomycetota</taxon>
        <taxon>Actinomycetes</taxon>
        <taxon>Kitasatosporales</taxon>
        <taxon>Streptomycetaceae</taxon>
        <taxon>Streptomyces</taxon>
    </lineage>
</organism>
<keyword evidence="5" id="KW-0378">Hydrolase</keyword>
<proteinExistence type="predicted"/>
<feature type="region of interest" description="Disordered" evidence="1">
    <location>
        <begin position="56"/>
        <end position="79"/>
    </location>
</feature>
<dbReference type="GO" id="GO:0004560">
    <property type="term" value="F:alpha-L-fucosidase activity"/>
    <property type="evidence" value="ECO:0007669"/>
    <property type="project" value="InterPro"/>
</dbReference>
<evidence type="ECO:0000256" key="1">
    <source>
        <dbReference type="SAM" id="MobiDB-lite"/>
    </source>
</evidence>
<dbReference type="InterPro" id="IPR016518">
    <property type="entry name" value="Alpha-L-fucosidase"/>
</dbReference>
<evidence type="ECO:0000313" key="5">
    <source>
        <dbReference type="EMBL" id="RKM92330.1"/>
    </source>
</evidence>